<comment type="caution">
    <text evidence="2">The sequence shown here is derived from an EMBL/GenBank/DDBJ whole genome shotgun (WGS) entry which is preliminary data.</text>
</comment>
<feature type="chain" id="PRO_5017553188" evidence="1">
    <location>
        <begin position="16"/>
        <end position="242"/>
    </location>
</feature>
<protein>
    <submittedName>
        <fullName evidence="2">Uncharacterized protein</fullName>
    </submittedName>
</protein>
<dbReference type="EMBL" id="PVWQ01000005">
    <property type="protein sequence ID" value="RDW81618.1"/>
    <property type="molecule type" value="Genomic_DNA"/>
</dbReference>
<accession>A0A3D8S5R4</accession>
<dbReference type="Pfam" id="PF19287">
    <property type="entry name" value="DUF5910"/>
    <property type="match status" value="1"/>
</dbReference>
<dbReference type="GeneID" id="38115545"/>
<feature type="signal peptide" evidence="1">
    <location>
        <begin position="1"/>
        <end position="15"/>
    </location>
</feature>
<reference evidence="2 3" key="1">
    <citation type="journal article" date="2018" name="IMA Fungus">
        <title>IMA Genome-F 9: Draft genome sequence of Annulohypoxylon stygium, Aspergillus mulundensis, Berkeleyomyces basicola (syn. Thielaviopsis basicola), Ceratocystis smalleyi, two Cercospora beticola strains, Coleophoma cylindrospora, Fusarium fracticaudum, Phialophora cf. hyalina, and Morchella septimelata.</title>
        <authorList>
            <person name="Wingfield B.D."/>
            <person name="Bills G.F."/>
            <person name="Dong Y."/>
            <person name="Huang W."/>
            <person name="Nel W.J."/>
            <person name="Swalarsk-Parry B.S."/>
            <person name="Vaghefi N."/>
            <person name="Wilken P.M."/>
            <person name="An Z."/>
            <person name="de Beer Z.W."/>
            <person name="De Vos L."/>
            <person name="Chen L."/>
            <person name="Duong T.A."/>
            <person name="Gao Y."/>
            <person name="Hammerbacher A."/>
            <person name="Kikkert J.R."/>
            <person name="Li Y."/>
            <person name="Li H."/>
            <person name="Li K."/>
            <person name="Li Q."/>
            <person name="Liu X."/>
            <person name="Ma X."/>
            <person name="Naidoo K."/>
            <person name="Pethybridge S.J."/>
            <person name="Sun J."/>
            <person name="Steenkamp E.T."/>
            <person name="van der Nest M.A."/>
            <person name="van Wyk S."/>
            <person name="Wingfield M.J."/>
            <person name="Xiong C."/>
            <person name="Yue Q."/>
            <person name="Zhang X."/>
        </authorList>
    </citation>
    <scope>NUCLEOTIDE SEQUENCE [LARGE SCALE GENOMIC DNA]</scope>
    <source>
        <strain evidence="2 3">DSM 5745</strain>
    </source>
</reference>
<proteinExistence type="predicted"/>
<sequence>MKSWAFLVLAASVSAIPLDIPAGRLHKRAPARQHIGYRVVSKVRPPTPYPLRSPPATNYPIQNEADAIHANGGKAVQSVGSMGRQLGPGTYISPRFQGFPEYDPSKGIPWDCVVTVDADVWDGWKKAWVPRLFEFPEDRENNPDKCKPLILWTPRWRANRARFLTFLDEGLTPDNTVLFSKMAGHEEKTQPLIPPPIIDTGEVYLAQCAERETEANTQIGEMGTVDWGVENMPGWGLGSDAA</sequence>
<name>A0A3D8S5R4_9EURO</name>
<keyword evidence="1" id="KW-0732">Signal</keyword>
<dbReference type="AlphaFoldDB" id="A0A3D8S5R4"/>
<dbReference type="InterPro" id="IPR045564">
    <property type="entry name" value="DUF5910"/>
</dbReference>
<dbReference type="Proteomes" id="UP000256690">
    <property type="component" value="Unassembled WGS sequence"/>
</dbReference>
<evidence type="ECO:0000313" key="3">
    <source>
        <dbReference type="Proteomes" id="UP000256690"/>
    </source>
</evidence>
<keyword evidence="3" id="KW-1185">Reference proteome</keyword>
<dbReference type="RefSeq" id="XP_026604671.1">
    <property type="nucleotide sequence ID" value="XM_026747191.1"/>
</dbReference>
<dbReference type="OrthoDB" id="4540223at2759"/>
<gene>
    <name evidence="2" type="ORF">DSM5745_05175</name>
</gene>
<evidence type="ECO:0000313" key="2">
    <source>
        <dbReference type="EMBL" id="RDW81618.1"/>
    </source>
</evidence>
<evidence type="ECO:0000256" key="1">
    <source>
        <dbReference type="SAM" id="SignalP"/>
    </source>
</evidence>
<organism evidence="2 3">
    <name type="scientific">Aspergillus mulundensis</name>
    <dbReference type="NCBI Taxonomy" id="1810919"/>
    <lineage>
        <taxon>Eukaryota</taxon>
        <taxon>Fungi</taxon>
        <taxon>Dikarya</taxon>
        <taxon>Ascomycota</taxon>
        <taxon>Pezizomycotina</taxon>
        <taxon>Eurotiomycetes</taxon>
        <taxon>Eurotiomycetidae</taxon>
        <taxon>Eurotiales</taxon>
        <taxon>Aspergillaceae</taxon>
        <taxon>Aspergillus</taxon>
        <taxon>Aspergillus subgen. Nidulantes</taxon>
    </lineage>
</organism>